<evidence type="ECO:0000259" key="1">
    <source>
        <dbReference type="Pfam" id="PF13409"/>
    </source>
</evidence>
<evidence type="ECO:0000259" key="2">
    <source>
        <dbReference type="Pfam" id="PF22041"/>
    </source>
</evidence>
<accession>A0A0D2FWZ8</accession>
<dbReference type="InterPro" id="IPR054416">
    <property type="entry name" value="GST_UstS-like_C"/>
</dbReference>
<gene>
    <name evidence="3" type="ORF">PV04_09396</name>
</gene>
<dbReference type="InterPro" id="IPR004045">
    <property type="entry name" value="Glutathione_S-Trfase_N"/>
</dbReference>
<dbReference type="Pfam" id="PF22041">
    <property type="entry name" value="GST_C_7"/>
    <property type="match status" value="1"/>
</dbReference>
<dbReference type="STRING" id="5601.A0A0D2FWZ8"/>
<dbReference type="AlphaFoldDB" id="A0A0D2FWZ8"/>
<protein>
    <submittedName>
        <fullName evidence="3">Uncharacterized protein</fullName>
    </submittedName>
</protein>
<dbReference type="Gene3D" id="1.20.1050.10">
    <property type="match status" value="1"/>
</dbReference>
<reference evidence="3 4" key="1">
    <citation type="submission" date="2015-01" db="EMBL/GenBank/DDBJ databases">
        <title>The Genome Sequence of Capronia semiimmersa CBS27337.</title>
        <authorList>
            <consortium name="The Broad Institute Genomics Platform"/>
            <person name="Cuomo C."/>
            <person name="de Hoog S."/>
            <person name="Gorbushina A."/>
            <person name="Stielow B."/>
            <person name="Teixiera M."/>
            <person name="Abouelleil A."/>
            <person name="Chapman S.B."/>
            <person name="Priest M."/>
            <person name="Young S.K."/>
            <person name="Wortman J."/>
            <person name="Nusbaum C."/>
            <person name="Birren B."/>
        </authorList>
    </citation>
    <scope>NUCLEOTIDE SEQUENCE [LARGE SCALE GENOMIC DNA]</scope>
    <source>
        <strain evidence="3 4">CBS 27337</strain>
    </source>
</reference>
<dbReference type="Proteomes" id="UP000054266">
    <property type="component" value="Unassembled WGS sequence"/>
</dbReference>
<dbReference type="HOGENOM" id="CLU_011226_4_3_1"/>
<proteinExistence type="predicted"/>
<dbReference type="EMBL" id="KN846961">
    <property type="protein sequence ID" value="KIW64464.1"/>
    <property type="molecule type" value="Genomic_DNA"/>
</dbReference>
<evidence type="ECO:0000313" key="4">
    <source>
        <dbReference type="Proteomes" id="UP000054266"/>
    </source>
</evidence>
<sequence length="266" mass="29696">MSRSRSQSQSQSSQSNIITLYDIPSREPRRCWSLNPWKTRLLLNFKRLAYTTEWVEYPDVQGLIEPHLPPNERGIPYTVPTIQLQLPDGDGGGGGSEWIMGSREIATRLDVLYPTPAFSSSISADPYLAEIEAVADRIAQTVSSDFIPKLARRVLGAASLPYWHRTREAWFGGLTLDEVAAQKGGARVYTAVAPLVARVRELLGRDASGPFIHGRSVSYADFVWVGVLRFFENLGDEELAMLIGADRACHVALLEACRPWLEREDH</sequence>
<organism evidence="3 4">
    <name type="scientific">Phialophora macrospora</name>
    <dbReference type="NCBI Taxonomy" id="1851006"/>
    <lineage>
        <taxon>Eukaryota</taxon>
        <taxon>Fungi</taxon>
        <taxon>Dikarya</taxon>
        <taxon>Ascomycota</taxon>
        <taxon>Pezizomycotina</taxon>
        <taxon>Eurotiomycetes</taxon>
        <taxon>Chaetothyriomycetidae</taxon>
        <taxon>Chaetothyriales</taxon>
        <taxon>Herpotrichiellaceae</taxon>
        <taxon>Phialophora</taxon>
    </lineage>
</organism>
<dbReference type="InterPro" id="IPR036282">
    <property type="entry name" value="Glutathione-S-Trfase_C_sf"/>
</dbReference>
<feature type="domain" description="Glutathione S-transferase UstS-like C-terminal" evidence="2">
    <location>
        <begin position="137"/>
        <end position="239"/>
    </location>
</feature>
<evidence type="ECO:0000313" key="3">
    <source>
        <dbReference type="EMBL" id="KIW64464.1"/>
    </source>
</evidence>
<dbReference type="SUPFAM" id="SSF47616">
    <property type="entry name" value="GST C-terminal domain-like"/>
    <property type="match status" value="1"/>
</dbReference>
<name>A0A0D2FWZ8_9EURO</name>
<dbReference type="Gene3D" id="3.40.30.10">
    <property type="entry name" value="Glutaredoxin"/>
    <property type="match status" value="1"/>
</dbReference>
<feature type="domain" description="GST N-terminal" evidence="1">
    <location>
        <begin position="32"/>
        <end position="110"/>
    </location>
</feature>
<keyword evidence="4" id="KW-1185">Reference proteome</keyword>
<dbReference type="Pfam" id="PF13409">
    <property type="entry name" value="GST_N_2"/>
    <property type="match status" value="1"/>
</dbReference>